<dbReference type="KEGG" id="nai:NECAME_07712"/>
<dbReference type="CTD" id="25347742"/>
<dbReference type="OrthoDB" id="1935484at2759"/>
<evidence type="ECO:0000313" key="2">
    <source>
        <dbReference type="Proteomes" id="UP000053676"/>
    </source>
</evidence>
<dbReference type="Proteomes" id="UP000053676">
    <property type="component" value="Unassembled WGS sequence"/>
</dbReference>
<dbReference type="AlphaFoldDB" id="W2TM97"/>
<gene>
    <name evidence="1" type="ORF">NECAME_07712</name>
</gene>
<evidence type="ECO:0000313" key="1">
    <source>
        <dbReference type="EMBL" id="ETN82878.1"/>
    </source>
</evidence>
<reference evidence="2" key="1">
    <citation type="journal article" date="2014" name="Nat. Genet.">
        <title>Genome of the human hookworm Necator americanus.</title>
        <authorList>
            <person name="Tang Y.T."/>
            <person name="Gao X."/>
            <person name="Rosa B.A."/>
            <person name="Abubucker S."/>
            <person name="Hallsworth-Pepin K."/>
            <person name="Martin J."/>
            <person name="Tyagi R."/>
            <person name="Heizer E."/>
            <person name="Zhang X."/>
            <person name="Bhonagiri-Palsikar V."/>
            <person name="Minx P."/>
            <person name="Warren W.C."/>
            <person name="Wang Q."/>
            <person name="Zhan B."/>
            <person name="Hotez P.J."/>
            <person name="Sternberg P.W."/>
            <person name="Dougall A."/>
            <person name="Gaze S.T."/>
            <person name="Mulvenna J."/>
            <person name="Sotillo J."/>
            <person name="Ranganathan S."/>
            <person name="Rabelo E.M."/>
            <person name="Wilson R.K."/>
            <person name="Felgner P.L."/>
            <person name="Bethony J."/>
            <person name="Hawdon J.M."/>
            <person name="Gasser R.B."/>
            <person name="Loukas A."/>
            <person name="Mitreva M."/>
        </authorList>
    </citation>
    <scope>NUCLEOTIDE SEQUENCE [LARGE SCALE GENOMIC DNA]</scope>
</reference>
<protein>
    <submittedName>
        <fullName evidence="1">Uncharacterized protein</fullName>
    </submittedName>
</protein>
<keyword evidence="2" id="KW-1185">Reference proteome</keyword>
<proteinExistence type="predicted"/>
<dbReference type="GeneID" id="25347742"/>
<dbReference type="EMBL" id="KI658354">
    <property type="protein sequence ID" value="ETN82878.1"/>
    <property type="molecule type" value="Genomic_DNA"/>
</dbReference>
<sequence length="67" mass="7461">MVHICIFDATIQEFTDKGVDLVSTLKGLGYEAFVTNVLVPPHNVSNYGDVCSISYTSSRHTRLASRW</sequence>
<name>W2TM97_NECAM</name>
<accession>W2TM97</accession>
<organism evidence="1 2">
    <name type="scientific">Necator americanus</name>
    <name type="common">Human hookworm</name>
    <dbReference type="NCBI Taxonomy" id="51031"/>
    <lineage>
        <taxon>Eukaryota</taxon>
        <taxon>Metazoa</taxon>
        <taxon>Ecdysozoa</taxon>
        <taxon>Nematoda</taxon>
        <taxon>Chromadorea</taxon>
        <taxon>Rhabditida</taxon>
        <taxon>Rhabditina</taxon>
        <taxon>Rhabditomorpha</taxon>
        <taxon>Strongyloidea</taxon>
        <taxon>Ancylostomatidae</taxon>
        <taxon>Bunostominae</taxon>
        <taxon>Necator</taxon>
    </lineage>
</organism>